<comment type="caution">
    <text evidence="3">The sequence shown here is derived from an EMBL/GenBank/DDBJ whole genome shotgun (WGS) entry which is preliminary data.</text>
</comment>
<keyword evidence="2" id="KW-0472">Membrane</keyword>
<dbReference type="Proteomes" id="UP001333996">
    <property type="component" value="Unassembled WGS sequence"/>
</dbReference>
<organism evidence="3 4">
    <name type="scientific">Streptomyces chiangmaiensis</name>
    <dbReference type="NCBI Taxonomy" id="766497"/>
    <lineage>
        <taxon>Bacteria</taxon>
        <taxon>Bacillati</taxon>
        <taxon>Actinomycetota</taxon>
        <taxon>Actinomycetes</taxon>
        <taxon>Kitasatosporales</taxon>
        <taxon>Streptomycetaceae</taxon>
        <taxon>Streptomyces</taxon>
    </lineage>
</organism>
<sequence length="350" mass="35389">MADEQYRWLDSDAAEHLLRGEPLDAVDDVARAHAARLAEALAELASPPPPTSGELPGEASALAAFRAARTDRDGERATVGGRASRCSAASSGDAGLVRLGRAAADGRKARRWRPVHFGLAAAVAAAMIGGVAVAAGTGALPTPFDEPGPAASVSAAVTPHKPLLTPTPDGAATGGSISPTPEDTNGTPGQGTSSRDEAGAGSTATGRSRSPRDRAAGRSREWWNAVRSSCRAMADGRELGARQLRSLENAAGGSGRVKTFCKGVLGGEDRRDDGDARGSDKEGDGRGHRGNDEGDRVGDHGGDDEGHIGPGDIGPAPFPPATSHVPAPDSPGEAPSPRPQHGAPGTAKAH</sequence>
<keyword evidence="2" id="KW-0812">Transmembrane</keyword>
<feature type="compositionally biased region" description="Polar residues" evidence="1">
    <location>
        <begin position="175"/>
        <end position="193"/>
    </location>
</feature>
<protein>
    <recommendedName>
        <fullName evidence="5">Extensin</fullName>
    </recommendedName>
</protein>
<feature type="compositionally biased region" description="Basic and acidic residues" evidence="1">
    <location>
        <begin position="267"/>
        <end position="307"/>
    </location>
</feature>
<name>A0ABU7FP95_9ACTN</name>
<accession>A0ABU7FP95</accession>
<evidence type="ECO:0000256" key="2">
    <source>
        <dbReference type="SAM" id="Phobius"/>
    </source>
</evidence>
<feature type="compositionally biased region" description="Basic and acidic residues" evidence="1">
    <location>
        <begin position="210"/>
        <end position="221"/>
    </location>
</feature>
<feature type="transmembrane region" description="Helical" evidence="2">
    <location>
        <begin position="117"/>
        <end position="140"/>
    </location>
</feature>
<feature type="region of interest" description="Disordered" evidence="1">
    <location>
        <begin position="247"/>
        <end position="350"/>
    </location>
</feature>
<dbReference type="RefSeq" id="WP_329510176.1">
    <property type="nucleotide sequence ID" value="NZ_BAAAYZ010000015.1"/>
</dbReference>
<evidence type="ECO:0000313" key="3">
    <source>
        <dbReference type="EMBL" id="MED7825766.1"/>
    </source>
</evidence>
<reference evidence="3" key="1">
    <citation type="submission" date="2024-01" db="EMBL/GenBank/DDBJ databases">
        <title>First draft genome sequence data of TA4-1, the type strain of Gram-positive actinobacterium Streptomyces chiangmaiensis.</title>
        <authorList>
            <person name="Yasawong M."/>
            <person name="Nantapong N."/>
        </authorList>
    </citation>
    <scope>NUCLEOTIDE SEQUENCE</scope>
    <source>
        <strain evidence="3">TA4-1</strain>
    </source>
</reference>
<proteinExistence type="predicted"/>
<keyword evidence="2" id="KW-1133">Transmembrane helix</keyword>
<evidence type="ECO:0008006" key="5">
    <source>
        <dbReference type="Google" id="ProtNLM"/>
    </source>
</evidence>
<evidence type="ECO:0000256" key="1">
    <source>
        <dbReference type="SAM" id="MobiDB-lite"/>
    </source>
</evidence>
<feature type="region of interest" description="Disordered" evidence="1">
    <location>
        <begin position="160"/>
        <end position="226"/>
    </location>
</feature>
<evidence type="ECO:0000313" key="4">
    <source>
        <dbReference type="Proteomes" id="UP001333996"/>
    </source>
</evidence>
<dbReference type="EMBL" id="JAYWVC010000122">
    <property type="protein sequence ID" value="MED7825766.1"/>
    <property type="molecule type" value="Genomic_DNA"/>
</dbReference>
<gene>
    <name evidence="3" type="ORF">VXC91_28275</name>
</gene>
<keyword evidence="4" id="KW-1185">Reference proteome</keyword>